<evidence type="ECO:0000313" key="13">
    <source>
        <dbReference type="EMBL" id="PWA42342.1"/>
    </source>
</evidence>
<evidence type="ECO:0000256" key="5">
    <source>
        <dbReference type="ARBA" id="ARBA00022723"/>
    </source>
</evidence>
<gene>
    <name evidence="13" type="ORF">CTI12_AA545320</name>
</gene>
<dbReference type="GO" id="GO:0016705">
    <property type="term" value="F:oxidoreductase activity, acting on paired donors, with incorporation or reduction of molecular oxygen"/>
    <property type="evidence" value="ECO:0007669"/>
    <property type="project" value="InterPro"/>
</dbReference>
<dbReference type="InterPro" id="IPR050665">
    <property type="entry name" value="Cytochrome_P450_Monooxygen"/>
</dbReference>
<evidence type="ECO:0000256" key="8">
    <source>
        <dbReference type="ARBA" id="ARBA00023004"/>
    </source>
</evidence>
<name>A0A2U1KZY6_ARTAN</name>
<organism evidence="13 14">
    <name type="scientific">Artemisia annua</name>
    <name type="common">Sweet wormwood</name>
    <dbReference type="NCBI Taxonomy" id="35608"/>
    <lineage>
        <taxon>Eukaryota</taxon>
        <taxon>Viridiplantae</taxon>
        <taxon>Streptophyta</taxon>
        <taxon>Embryophyta</taxon>
        <taxon>Tracheophyta</taxon>
        <taxon>Spermatophyta</taxon>
        <taxon>Magnoliopsida</taxon>
        <taxon>eudicotyledons</taxon>
        <taxon>Gunneridae</taxon>
        <taxon>Pentapetalae</taxon>
        <taxon>asterids</taxon>
        <taxon>campanulids</taxon>
        <taxon>Asterales</taxon>
        <taxon>Asteraceae</taxon>
        <taxon>Asteroideae</taxon>
        <taxon>Anthemideae</taxon>
        <taxon>Artemisiinae</taxon>
        <taxon>Artemisia</taxon>
    </lineage>
</organism>
<dbReference type="GO" id="GO:0004497">
    <property type="term" value="F:monooxygenase activity"/>
    <property type="evidence" value="ECO:0007669"/>
    <property type="project" value="UniProtKB-KW"/>
</dbReference>
<evidence type="ECO:0000256" key="3">
    <source>
        <dbReference type="ARBA" id="ARBA00022617"/>
    </source>
</evidence>
<evidence type="ECO:0000256" key="6">
    <source>
        <dbReference type="ARBA" id="ARBA00022989"/>
    </source>
</evidence>
<evidence type="ECO:0000256" key="11">
    <source>
        <dbReference type="PIRSR" id="PIRSR602401-1"/>
    </source>
</evidence>
<dbReference type="PANTHER" id="PTHR24282">
    <property type="entry name" value="CYTOCHROME P450 FAMILY MEMBER"/>
    <property type="match status" value="1"/>
</dbReference>
<reference evidence="13 14" key="1">
    <citation type="journal article" date="2018" name="Mol. Plant">
        <title>The genome of Artemisia annua provides insight into the evolution of Asteraceae family and artemisinin biosynthesis.</title>
        <authorList>
            <person name="Shen Q."/>
            <person name="Zhang L."/>
            <person name="Liao Z."/>
            <person name="Wang S."/>
            <person name="Yan T."/>
            <person name="Shi P."/>
            <person name="Liu M."/>
            <person name="Fu X."/>
            <person name="Pan Q."/>
            <person name="Wang Y."/>
            <person name="Lv Z."/>
            <person name="Lu X."/>
            <person name="Zhang F."/>
            <person name="Jiang W."/>
            <person name="Ma Y."/>
            <person name="Chen M."/>
            <person name="Hao X."/>
            <person name="Li L."/>
            <person name="Tang Y."/>
            <person name="Lv G."/>
            <person name="Zhou Y."/>
            <person name="Sun X."/>
            <person name="Brodelius P.E."/>
            <person name="Rose J.K.C."/>
            <person name="Tang K."/>
        </authorList>
    </citation>
    <scope>NUCLEOTIDE SEQUENCE [LARGE SCALE GENOMIC DNA]</scope>
    <source>
        <strain evidence="14">cv. Huhao1</strain>
        <tissue evidence="13">Leaf</tissue>
    </source>
</reference>
<keyword evidence="10" id="KW-0472">Membrane</keyword>
<evidence type="ECO:0000256" key="2">
    <source>
        <dbReference type="ARBA" id="ARBA00010617"/>
    </source>
</evidence>
<dbReference type="PRINTS" id="PR00463">
    <property type="entry name" value="EP450I"/>
</dbReference>
<keyword evidence="6" id="KW-1133">Transmembrane helix</keyword>
<dbReference type="EMBL" id="PKPP01012468">
    <property type="protein sequence ID" value="PWA42342.1"/>
    <property type="molecule type" value="Genomic_DNA"/>
</dbReference>
<dbReference type="Pfam" id="PF00067">
    <property type="entry name" value="p450"/>
    <property type="match status" value="1"/>
</dbReference>
<keyword evidence="8 11" id="KW-0408">Iron</keyword>
<keyword evidence="5 11" id="KW-0479">Metal-binding</keyword>
<comment type="similarity">
    <text evidence="2 12">Belongs to the cytochrome P450 family.</text>
</comment>
<keyword evidence="7 12" id="KW-0560">Oxidoreductase</keyword>
<dbReference type="SUPFAM" id="SSF48264">
    <property type="entry name" value="Cytochrome P450"/>
    <property type="match status" value="1"/>
</dbReference>
<dbReference type="GO" id="GO:0016020">
    <property type="term" value="C:membrane"/>
    <property type="evidence" value="ECO:0007669"/>
    <property type="project" value="UniProtKB-SubCell"/>
</dbReference>
<proteinExistence type="inferred from homology"/>
<dbReference type="OrthoDB" id="1470350at2759"/>
<protein>
    <submittedName>
        <fullName evidence="13">Cytochrome P450</fullName>
    </submittedName>
</protein>
<dbReference type="Gene3D" id="1.10.630.10">
    <property type="entry name" value="Cytochrome P450"/>
    <property type="match status" value="1"/>
</dbReference>
<evidence type="ECO:0000256" key="7">
    <source>
        <dbReference type="ARBA" id="ARBA00023002"/>
    </source>
</evidence>
<comment type="subcellular location">
    <subcellularLocation>
        <location evidence="1">Membrane</location>
    </subcellularLocation>
</comment>
<dbReference type="InterPro" id="IPR036396">
    <property type="entry name" value="Cyt_P450_sf"/>
</dbReference>
<dbReference type="AlphaFoldDB" id="A0A2U1KZY6"/>
<evidence type="ECO:0000256" key="9">
    <source>
        <dbReference type="ARBA" id="ARBA00023033"/>
    </source>
</evidence>
<dbReference type="InterPro" id="IPR017972">
    <property type="entry name" value="Cyt_P450_CS"/>
</dbReference>
<dbReference type="Proteomes" id="UP000245207">
    <property type="component" value="Unassembled WGS sequence"/>
</dbReference>
<evidence type="ECO:0000256" key="4">
    <source>
        <dbReference type="ARBA" id="ARBA00022692"/>
    </source>
</evidence>
<dbReference type="PANTHER" id="PTHR24282:SF254">
    <property type="entry name" value="CYTOCHROME P450 CYP72A219-LIKE"/>
    <property type="match status" value="1"/>
</dbReference>
<keyword evidence="4" id="KW-0812">Transmembrane</keyword>
<evidence type="ECO:0000256" key="12">
    <source>
        <dbReference type="RuleBase" id="RU000461"/>
    </source>
</evidence>
<dbReference type="GO" id="GO:0005506">
    <property type="term" value="F:iron ion binding"/>
    <property type="evidence" value="ECO:0007669"/>
    <property type="project" value="InterPro"/>
</dbReference>
<dbReference type="STRING" id="35608.A0A2U1KZY6"/>
<evidence type="ECO:0000313" key="14">
    <source>
        <dbReference type="Proteomes" id="UP000245207"/>
    </source>
</evidence>
<keyword evidence="3 11" id="KW-0349">Heme</keyword>
<feature type="binding site" description="axial binding residue" evidence="11">
    <location>
        <position position="95"/>
    </location>
    <ligand>
        <name>heme</name>
        <dbReference type="ChEBI" id="CHEBI:30413"/>
    </ligand>
    <ligandPart>
        <name>Fe</name>
        <dbReference type="ChEBI" id="CHEBI:18248"/>
    </ligandPart>
</feature>
<evidence type="ECO:0000256" key="1">
    <source>
        <dbReference type="ARBA" id="ARBA00004370"/>
    </source>
</evidence>
<accession>A0A2U1KZY6</accession>
<keyword evidence="14" id="KW-1185">Reference proteome</keyword>
<keyword evidence="9 12" id="KW-0503">Monooxygenase</keyword>
<dbReference type="InterPro" id="IPR002401">
    <property type="entry name" value="Cyt_P450_E_grp-I"/>
</dbReference>
<dbReference type="PROSITE" id="PS00086">
    <property type="entry name" value="CYTOCHROME_P450"/>
    <property type="match status" value="1"/>
</dbReference>
<sequence length="147" mass="16284">MEIHYQSFVIETKNQPPPVTNFRFFVRAGGVAMEISEGKSDGELRTKPESIWPRRGSAVLRLMSSTGNFSLPGKIPLPMLGQASYIPFGGGPRICIGQNFGMLEAKMALAMILQNFSFELSSSYSHAPHDMFTLQPQFGAHLILHKL</sequence>
<dbReference type="GO" id="GO:0020037">
    <property type="term" value="F:heme binding"/>
    <property type="evidence" value="ECO:0007669"/>
    <property type="project" value="InterPro"/>
</dbReference>
<comment type="cofactor">
    <cofactor evidence="11">
        <name>heme</name>
        <dbReference type="ChEBI" id="CHEBI:30413"/>
    </cofactor>
</comment>
<dbReference type="InterPro" id="IPR001128">
    <property type="entry name" value="Cyt_P450"/>
</dbReference>
<comment type="caution">
    <text evidence="13">The sequence shown here is derived from an EMBL/GenBank/DDBJ whole genome shotgun (WGS) entry which is preliminary data.</text>
</comment>
<evidence type="ECO:0000256" key="10">
    <source>
        <dbReference type="ARBA" id="ARBA00023136"/>
    </source>
</evidence>